<sequence>MTPPTYKRLDIDNCLFLFVDHQSGLMSIVRDFAVDEFHNNVLAMIDLAKFFKVPAILTTSFDTGPNGPIIPEIREALPDAPLIRRPGEINAMDNPDFARLVKDSGKKQIILSGIVTEVCVAFVALSLIELGYEVFVVIDASGTVAEATREAAHKRMAAHGVQLLNWYAVAGELQRDWRRDVEGFANIMATHVTSYRYVMQVHEAGKEQGNNSVQ</sequence>
<dbReference type="Proteomes" id="UP001498476">
    <property type="component" value="Unassembled WGS sequence"/>
</dbReference>
<dbReference type="PANTHER" id="PTHR43559:SF3">
    <property type="entry name" value="HYDROLASE YCAC-RELATED"/>
    <property type="match status" value="1"/>
</dbReference>
<dbReference type="Gene3D" id="3.40.50.850">
    <property type="entry name" value="Isochorismatase-like"/>
    <property type="match status" value="1"/>
</dbReference>
<dbReference type="InterPro" id="IPR053152">
    <property type="entry name" value="Hydrolase_YcaC-like"/>
</dbReference>
<dbReference type="InterPro" id="IPR036380">
    <property type="entry name" value="Isochorismatase-like_sf"/>
</dbReference>
<keyword evidence="4" id="KW-1185">Reference proteome</keyword>
<evidence type="ECO:0000259" key="2">
    <source>
        <dbReference type="Pfam" id="PF00857"/>
    </source>
</evidence>
<accession>A0ABR1H0J9</accession>
<comment type="caution">
    <text evidence="3">The sequence shown here is derived from an EMBL/GenBank/DDBJ whole genome shotgun (WGS) entry which is preliminary data.</text>
</comment>
<evidence type="ECO:0000313" key="3">
    <source>
        <dbReference type="EMBL" id="KAK7414561.1"/>
    </source>
</evidence>
<evidence type="ECO:0000256" key="1">
    <source>
        <dbReference type="ARBA" id="ARBA00006336"/>
    </source>
</evidence>
<organism evidence="3 4">
    <name type="scientific">Neonectria punicea</name>
    <dbReference type="NCBI Taxonomy" id="979145"/>
    <lineage>
        <taxon>Eukaryota</taxon>
        <taxon>Fungi</taxon>
        <taxon>Dikarya</taxon>
        <taxon>Ascomycota</taxon>
        <taxon>Pezizomycotina</taxon>
        <taxon>Sordariomycetes</taxon>
        <taxon>Hypocreomycetidae</taxon>
        <taxon>Hypocreales</taxon>
        <taxon>Nectriaceae</taxon>
        <taxon>Neonectria</taxon>
    </lineage>
</organism>
<name>A0ABR1H0J9_9HYPO</name>
<evidence type="ECO:0000313" key="4">
    <source>
        <dbReference type="Proteomes" id="UP001498476"/>
    </source>
</evidence>
<dbReference type="Pfam" id="PF00857">
    <property type="entry name" value="Isochorismatase"/>
    <property type="match status" value="1"/>
</dbReference>
<comment type="similarity">
    <text evidence="1">Belongs to the isochorismatase family.</text>
</comment>
<dbReference type="EMBL" id="JAZAVJ010000100">
    <property type="protein sequence ID" value="KAK7414561.1"/>
    <property type="molecule type" value="Genomic_DNA"/>
</dbReference>
<feature type="domain" description="Isochorismatase-like" evidence="2">
    <location>
        <begin position="15"/>
        <end position="165"/>
    </location>
</feature>
<dbReference type="PANTHER" id="PTHR43559">
    <property type="entry name" value="HYDROLASE YCAC-RELATED"/>
    <property type="match status" value="1"/>
</dbReference>
<reference evidence="3 4" key="1">
    <citation type="journal article" date="2025" name="Microbiol. Resour. Announc.">
        <title>Draft genome sequences for Neonectria magnoliae and Neonectria punicea, canker pathogens of Liriodendron tulipifera and Acer saccharum in West Virginia.</title>
        <authorList>
            <person name="Petronek H.M."/>
            <person name="Kasson M.T."/>
            <person name="Metheny A.M."/>
            <person name="Stauder C.M."/>
            <person name="Lovett B."/>
            <person name="Lynch S.C."/>
            <person name="Garnas J.R."/>
            <person name="Kasson L.R."/>
            <person name="Stajich J.E."/>
        </authorList>
    </citation>
    <scope>NUCLEOTIDE SEQUENCE [LARGE SCALE GENOMIC DNA]</scope>
    <source>
        <strain evidence="3 4">NRRL 64653</strain>
    </source>
</reference>
<gene>
    <name evidence="3" type="ORF">QQX98_006588</name>
</gene>
<protein>
    <recommendedName>
        <fullName evidence="2">Isochorismatase-like domain-containing protein</fullName>
    </recommendedName>
</protein>
<dbReference type="InterPro" id="IPR000868">
    <property type="entry name" value="Isochorismatase-like_dom"/>
</dbReference>
<proteinExistence type="inferred from homology"/>
<dbReference type="SUPFAM" id="SSF52499">
    <property type="entry name" value="Isochorismatase-like hydrolases"/>
    <property type="match status" value="1"/>
</dbReference>